<evidence type="ECO:0000256" key="7">
    <source>
        <dbReference type="ARBA" id="ARBA00023242"/>
    </source>
</evidence>
<dbReference type="InterPro" id="IPR005123">
    <property type="entry name" value="Oxoglu/Fe-dep_dioxygenase_dom"/>
</dbReference>
<dbReference type="PANTHER" id="PTHR46030:SF1">
    <property type="entry name" value="ALPHA-KETOGLUTARATE-DEPENDENT DIOXYGENASE ALKB HOMOLOG 6"/>
    <property type="match status" value="1"/>
</dbReference>
<reference evidence="10 11" key="1">
    <citation type="submission" date="2015-06" db="EMBL/GenBank/DDBJ databases">
        <title>Draft genome of the ant-associated black yeast Phialophora attae CBS 131958.</title>
        <authorList>
            <person name="Moreno L.F."/>
            <person name="Stielow B.J."/>
            <person name="de Hoog S."/>
            <person name="Vicente V.A."/>
            <person name="Weiss V.A."/>
            <person name="de Vries M."/>
            <person name="Cruz L.M."/>
            <person name="Souza E.M."/>
        </authorList>
    </citation>
    <scope>NUCLEOTIDE SEQUENCE [LARGE SCALE GENOMIC DNA]</scope>
    <source>
        <strain evidence="10 11">CBS 131958</strain>
    </source>
</reference>
<dbReference type="RefSeq" id="XP_017998741.1">
    <property type="nucleotide sequence ID" value="XM_018146176.1"/>
</dbReference>
<evidence type="ECO:0000256" key="8">
    <source>
        <dbReference type="SAM" id="MobiDB-lite"/>
    </source>
</evidence>
<comment type="subcellular location">
    <subcellularLocation>
        <location evidence="1">Nucleus</location>
    </subcellularLocation>
</comment>
<dbReference type="GeneID" id="28738056"/>
<comment type="caution">
    <text evidence="10">The sequence shown here is derived from an EMBL/GenBank/DDBJ whole genome shotgun (WGS) entry which is preliminary data.</text>
</comment>
<dbReference type="InterPro" id="IPR032862">
    <property type="entry name" value="ALKBH6"/>
</dbReference>
<keyword evidence="7" id="KW-0539">Nucleus</keyword>
<evidence type="ECO:0000256" key="3">
    <source>
        <dbReference type="ARBA" id="ARBA00022723"/>
    </source>
</evidence>
<gene>
    <name evidence="10" type="ORF">AB675_5927</name>
</gene>
<keyword evidence="6" id="KW-0408">Iron</keyword>
<dbReference type="STRING" id="1664694.A0A0N0NL52"/>
<evidence type="ECO:0000259" key="9">
    <source>
        <dbReference type="PROSITE" id="PS51471"/>
    </source>
</evidence>
<dbReference type="OrthoDB" id="412814at2759"/>
<dbReference type="PROSITE" id="PS51471">
    <property type="entry name" value="FE2OG_OXY"/>
    <property type="match status" value="1"/>
</dbReference>
<feature type="region of interest" description="Disordered" evidence="8">
    <location>
        <begin position="143"/>
        <end position="168"/>
    </location>
</feature>
<proteinExistence type="inferred from homology"/>
<evidence type="ECO:0000256" key="6">
    <source>
        <dbReference type="ARBA" id="ARBA00023004"/>
    </source>
</evidence>
<dbReference type="InterPro" id="IPR027450">
    <property type="entry name" value="AlkB-like"/>
</dbReference>
<evidence type="ECO:0000313" key="11">
    <source>
        <dbReference type="Proteomes" id="UP000038010"/>
    </source>
</evidence>
<keyword evidence="5" id="KW-0560">Oxidoreductase</keyword>
<feature type="domain" description="Fe2OG dioxygenase" evidence="9">
    <location>
        <begin position="99"/>
        <end position="245"/>
    </location>
</feature>
<dbReference type="EMBL" id="LFJN01000017">
    <property type="protein sequence ID" value="KPI38778.1"/>
    <property type="molecule type" value="Genomic_DNA"/>
</dbReference>
<name>A0A0N0NL52_9EURO</name>
<protein>
    <submittedName>
        <fullName evidence="10">Alpha-ketoglutarate-dependent dioxygenase-like protein</fullName>
    </submittedName>
</protein>
<dbReference type="PANTHER" id="PTHR46030">
    <property type="entry name" value="ALPHA-KETOGLUTARATE-DEPENDENT DIOXYGENASE ALKB HOMOLOG 6"/>
    <property type="match status" value="1"/>
</dbReference>
<dbReference type="GO" id="GO:0046872">
    <property type="term" value="F:metal ion binding"/>
    <property type="evidence" value="ECO:0007669"/>
    <property type="project" value="UniProtKB-KW"/>
</dbReference>
<keyword evidence="3" id="KW-0479">Metal-binding</keyword>
<keyword evidence="11" id="KW-1185">Reference proteome</keyword>
<dbReference type="VEuPathDB" id="FungiDB:AB675_5927"/>
<dbReference type="GO" id="GO:0005634">
    <property type="term" value="C:nucleus"/>
    <property type="evidence" value="ECO:0007669"/>
    <property type="project" value="UniProtKB-SubCell"/>
</dbReference>
<dbReference type="AlphaFoldDB" id="A0A0N0NL52"/>
<evidence type="ECO:0000256" key="2">
    <source>
        <dbReference type="ARBA" id="ARBA00007879"/>
    </source>
</evidence>
<comment type="similarity">
    <text evidence="2">Belongs to the alkB family.</text>
</comment>
<evidence type="ECO:0000313" key="10">
    <source>
        <dbReference type="EMBL" id="KPI38778.1"/>
    </source>
</evidence>
<evidence type="ECO:0000256" key="4">
    <source>
        <dbReference type="ARBA" id="ARBA00022964"/>
    </source>
</evidence>
<sequence>MDPRILQDHIIPSLPPTAYYIPSFLSPSESTHIFNTITSLPPHKWHQLTHRRLLSLPSPLTGTNRDNLLATTPLPTYLTDPILTSFSELGIFHDSPHKAPNHVLVNEYQPGQGIMPHTDGPAYWPVTATVSLGGHTVLDIYERTPSTSVSTNDSAEGDDSGLQSNEVATRRPKWRVLQEPGSLLVTTGELYTETLHGIAEVEVDEDLGPEEIANWDLLGDKAAYEVDGGRKRRETRISLTYRDVRKVSKGLKFLGKR</sequence>
<feature type="compositionally biased region" description="Polar residues" evidence="8">
    <location>
        <begin position="144"/>
        <end position="154"/>
    </location>
</feature>
<dbReference type="SUPFAM" id="SSF51197">
    <property type="entry name" value="Clavaminate synthase-like"/>
    <property type="match status" value="1"/>
</dbReference>
<organism evidence="10 11">
    <name type="scientific">Cyphellophora attinorum</name>
    <dbReference type="NCBI Taxonomy" id="1664694"/>
    <lineage>
        <taxon>Eukaryota</taxon>
        <taxon>Fungi</taxon>
        <taxon>Dikarya</taxon>
        <taxon>Ascomycota</taxon>
        <taxon>Pezizomycotina</taxon>
        <taxon>Eurotiomycetes</taxon>
        <taxon>Chaetothyriomycetidae</taxon>
        <taxon>Chaetothyriales</taxon>
        <taxon>Cyphellophoraceae</taxon>
        <taxon>Cyphellophora</taxon>
    </lineage>
</organism>
<dbReference type="Pfam" id="PF13532">
    <property type="entry name" value="2OG-FeII_Oxy_2"/>
    <property type="match status" value="1"/>
</dbReference>
<dbReference type="Proteomes" id="UP000038010">
    <property type="component" value="Unassembled WGS sequence"/>
</dbReference>
<dbReference type="GO" id="GO:0051213">
    <property type="term" value="F:dioxygenase activity"/>
    <property type="evidence" value="ECO:0007669"/>
    <property type="project" value="UniProtKB-KW"/>
</dbReference>
<evidence type="ECO:0000256" key="1">
    <source>
        <dbReference type="ARBA" id="ARBA00004123"/>
    </source>
</evidence>
<keyword evidence="4 10" id="KW-0223">Dioxygenase</keyword>
<dbReference type="InterPro" id="IPR037151">
    <property type="entry name" value="AlkB-like_sf"/>
</dbReference>
<dbReference type="Gene3D" id="2.60.120.590">
    <property type="entry name" value="Alpha-ketoglutarate-dependent dioxygenase AlkB-like"/>
    <property type="match status" value="1"/>
</dbReference>
<accession>A0A0N0NL52</accession>
<evidence type="ECO:0000256" key="5">
    <source>
        <dbReference type="ARBA" id="ARBA00023002"/>
    </source>
</evidence>